<feature type="region of interest" description="Disordered" evidence="1">
    <location>
        <begin position="1"/>
        <end position="274"/>
    </location>
</feature>
<reference evidence="2 3" key="2">
    <citation type="submission" date="2018-11" db="EMBL/GenBank/DDBJ databases">
        <authorList>
            <consortium name="Pathogen Informatics"/>
        </authorList>
    </citation>
    <scope>NUCLEOTIDE SEQUENCE [LARGE SCALE GENOMIC DNA]</scope>
</reference>
<gene>
    <name evidence="2" type="ORF">HNAJ_LOCUS8596</name>
</gene>
<dbReference type="EMBL" id="UZAE01012332">
    <property type="protein sequence ID" value="VDO04612.1"/>
    <property type="molecule type" value="Genomic_DNA"/>
</dbReference>
<sequence length="867" mass="94756">MARSSRSSKSSKTPKTPTKSKAEPSEEEHPTETRRKSLRSGSKAPSPSSSKAPSNPAPKTTVATRSTRKRLSVSNDDQEVPKVVSHQVEAGAKRRRTGVCTSPSPENPPKPIGSASVRKRRVVQLESPSFISPSPASKRAKVTSPPPAESTLVPSTTPKTRSTTVMKRRHRQKSSSESEASQSDREEDKKSTPSQSSIGSTQQKRGAKRNRKTPVKCPSPVLETKKSIASAKTKSTPLRNQTAKAKNEGVVVVNPDSENGSKEKEKSPVKREVAKLKKHEPIRPPMTKKEVETLQRKLLFSRLVHDDLSDLISFSDLLSNWPEAELSNPVTDSPALQIIPASHRLWVSGVTNPLTVNGDSFDGPVPLDTKESVELEVPKAKRARRNISPENNGSVSRELEKDTVSTVDMISEIEQHQRLLDTFCVASFTISPLRGDQERDLEGEFSQIMEEIRAIIPDVFCIKQLPSASAATHLKSELDCHGYQCSGCSDTNGVSQSFIFFNRDVFTEVSTHRRAVQSMARNLVEQSAYPQLWRDTLIESLTPITGAGDSSNQSQLLVSVLRHTSTGSLLLFACLADRRKNENGDIFRSSVLPDTSKNSNISIPHVEGGCVSSCTSTITVSVAGRHSPKSFSPADAIGCEWCPRTLGSRPDLAAIDATGCMWALKDVWDEVLESVKSLVNGGLNGYSSVSTMRWVLCANLEASPTSPVYQIIRDGYPSDESITRLRAMRNVHLKDHDFFDATTLLDRLWHAFQHTCTDVCSCYKSVMGIEPPFTRFVATTPSTDGSNKTAITASVDPRRCVDYIFCSGSSLQPRQVLVPPCRATLRSTNSNPSAAHHEVVFSLASKIGIVEMNPEYSSSTNPVAVSS</sequence>
<keyword evidence="3" id="KW-1185">Reference proteome</keyword>
<feature type="compositionally biased region" description="Basic and acidic residues" evidence="1">
    <location>
        <begin position="259"/>
        <end position="274"/>
    </location>
</feature>
<feature type="compositionally biased region" description="Basic residues" evidence="1">
    <location>
        <begin position="205"/>
        <end position="214"/>
    </location>
</feature>
<feature type="compositionally biased region" description="Polar residues" evidence="1">
    <location>
        <begin position="192"/>
        <end position="204"/>
    </location>
</feature>
<reference evidence="4" key="1">
    <citation type="submission" date="2016-04" db="UniProtKB">
        <authorList>
            <consortium name="WormBaseParasite"/>
        </authorList>
    </citation>
    <scope>IDENTIFICATION</scope>
</reference>
<dbReference type="STRING" id="102285.A0A158QI29"/>
<dbReference type="InterPro" id="IPR036691">
    <property type="entry name" value="Endo/exonu/phosph_ase_sf"/>
</dbReference>
<proteinExistence type="predicted"/>
<name>A0A158QI29_RODNA</name>
<dbReference type="PANTHER" id="PTHR12121:SF34">
    <property type="entry name" value="PROTEIN ANGEL"/>
    <property type="match status" value="1"/>
</dbReference>
<feature type="compositionally biased region" description="Low complexity" evidence="1">
    <location>
        <begin position="1"/>
        <end position="19"/>
    </location>
</feature>
<feature type="compositionally biased region" description="Low complexity" evidence="1">
    <location>
        <begin position="42"/>
        <end position="59"/>
    </location>
</feature>
<feature type="compositionally biased region" description="Basic and acidic residues" evidence="1">
    <location>
        <begin position="182"/>
        <end position="191"/>
    </location>
</feature>
<evidence type="ECO:0000256" key="1">
    <source>
        <dbReference type="SAM" id="MobiDB-lite"/>
    </source>
</evidence>
<protein>
    <submittedName>
        <fullName evidence="4">Histone acetyltransferase</fullName>
    </submittedName>
</protein>
<feature type="compositionally biased region" description="Basic and acidic residues" evidence="1">
    <location>
        <begin position="20"/>
        <end position="35"/>
    </location>
</feature>
<feature type="compositionally biased region" description="Low complexity" evidence="1">
    <location>
        <begin position="227"/>
        <end position="236"/>
    </location>
</feature>
<feature type="compositionally biased region" description="Polar residues" evidence="1">
    <location>
        <begin position="126"/>
        <end position="135"/>
    </location>
</feature>
<dbReference type="Proteomes" id="UP000278807">
    <property type="component" value="Unassembled WGS sequence"/>
</dbReference>
<dbReference type="Gene3D" id="3.60.10.10">
    <property type="entry name" value="Endonuclease/exonuclease/phosphatase"/>
    <property type="match status" value="1"/>
</dbReference>
<evidence type="ECO:0000313" key="4">
    <source>
        <dbReference type="WBParaSite" id="HNAJ_0000860001-mRNA-1"/>
    </source>
</evidence>
<dbReference type="WBParaSite" id="HNAJ_0000860001-mRNA-1">
    <property type="protein sequence ID" value="HNAJ_0000860001-mRNA-1"/>
    <property type="gene ID" value="HNAJ_0000860001"/>
</dbReference>
<evidence type="ECO:0000313" key="2">
    <source>
        <dbReference type="EMBL" id="VDO04612.1"/>
    </source>
</evidence>
<dbReference type="InterPro" id="IPR050410">
    <property type="entry name" value="CCR4/nocturin_mRNA_transcr"/>
</dbReference>
<dbReference type="PANTHER" id="PTHR12121">
    <property type="entry name" value="CARBON CATABOLITE REPRESSOR PROTEIN 4"/>
    <property type="match status" value="1"/>
</dbReference>
<accession>A0A158QI29</accession>
<dbReference type="GO" id="GO:0000175">
    <property type="term" value="F:3'-5'-RNA exonuclease activity"/>
    <property type="evidence" value="ECO:0007669"/>
    <property type="project" value="TreeGrafter"/>
</dbReference>
<dbReference type="AlphaFoldDB" id="A0A158QI29"/>
<organism evidence="4">
    <name type="scientific">Rodentolepis nana</name>
    <name type="common">Dwarf tapeworm</name>
    <name type="synonym">Hymenolepis nana</name>
    <dbReference type="NCBI Taxonomy" id="102285"/>
    <lineage>
        <taxon>Eukaryota</taxon>
        <taxon>Metazoa</taxon>
        <taxon>Spiralia</taxon>
        <taxon>Lophotrochozoa</taxon>
        <taxon>Platyhelminthes</taxon>
        <taxon>Cestoda</taxon>
        <taxon>Eucestoda</taxon>
        <taxon>Cyclophyllidea</taxon>
        <taxon>Hymenolepididae</taxon>
        <taxon>Rodentolepis</taxon>
    </lineage>
</organism>
<dbReference type="OrthoDB" id="10253982at2759"/>
<feature type="compositionally biased region" description="Polar residues" evidence="1">
    <location>
        <begin position="152"/>
        <end position="165"/>
    </location>
</feature>
<evidence type="ECO:0000313" key="3">
    <source>
        <dbReference type="Proteomes" id="UP000278807"/>
    </source>
</evidence>